<feature type="compositionally biased region" description="Low complexity" evidence="1">
    <location>
        <begin position="113"/>
        <end position="125"/>
    </location>
</feature>
<reference evidence="3" key="1">
    <citation type="submission" date="2016-10" db="EMBL/GenBank/DDBJ databases">
        <authorList>
            <person name="Varghese N."/>
            <person name="Submissions S."/>
        </authorList>
    </citation>
    <scope>NUCLEOTIDE SEQUENCE [LARGE SCALE GENOMIC DNA]</scope>
    <source>
        <strain evidence="3">CGMCC 4.2126</strain>
    </source>
</reference>
<gene>
    <name evidence="2" type="ORF">SAMN05216275_13387</name>
</gene>
<feature type="region of interest" description="Disordered" evidence="1">
    <location>
        <begin position="109"/>
        <end position="144"/>
    </location>
</feature>
<dbReference type="RefSeq" id="WP_143121184.1">
    <property type="nucleotide sequence ID" value="NZ_FOQY01000033.1"/>
</dbReference>
<dbReference type="GeneID" id="96302363"/>
<keyword evidence="3" id="KW-1185">Reference proteome</keyword>
<dbReference type="EMBL" id="FOQY01000033">
    <property type="protein sequence ID" value="SFK73284.1"/>
    <property type="molecule type" value="Genomic_DNA"/>
</dbReference>
<evidence type="ECO:0000313" key="3">
    <source>
        <dbReference type="Proteomes" id="UP000199111"/>
    </source>
</evidence>
<dbReference type="AlphaFoldDB" id="A0A1I4BWX4"/>
<proteinExistence type="predicted"/>
<name>A0A1I4BWX4_9ACTN</name>
<sequence length="341" mass="36577">MADQHRVAAHRAFLDQLNELRERVGGPTLSEIHKLSACVSAKEGKREKLARSTTHDILNGRRKGLPTWSWVALFVSACHAVAVEKRLAVEPLGSLEDWNARWMTARAARQSAEDPLPDAVPAPLASTPGLQSGDTAPSPPVAGETAGIDVAGASALWEEGQRDREVYGRIGARLLAETDAEDPQACMRMAVVALLRDQPTSAYLWLYRAGDAAGMFHRPSMLMAAAELACRYGRDYERAERIGVAMFFYRLAGDHGHAAAAYQLALIQQRKDEEHAATMWSSSSSADPGGYFRTAGKITSSWAQISDPLDKANGVMPIGLIGAPAAVEPSSPAGGPPLAFP</sequence>
<evidence type="ECO:0000256" key="1">
    <source>
        <dbReference type="SAM" id="MobiDB-lite"/>
    </source>
</evidence>
<protein>
    <submittedName>
        <fullName evidence="2">Uncharacterized protein</fullName>
    </submittedName>
</protein>
<organism evidence="2 3">
    <name type="scientific">Streptosporangium canum</name>
    <dbReference type="NCBI Taxonomy" id="324952"/>
    <lineage>
        <taxon>Bacteria</taxon>
        <taxon>Bacillati</taxon>
        <taxon>Actinomycetota</taxon>
        <taxon>Actinomycetes</taxon>
        <taxon>Streptosporangiales</taxon>
        <taxon>Streptosporangiaceae</taxon>
        <taxon>Streptosporangium</taxon>
    </lineage>
</organism>
<accession>A0A1I4BWX4</accession>
<evidence type="ECO:0000313" key="2">
    <source>
        <dbReference type="EMBL" id="SFK73284.1"/>
    </source>
</evidence>
<dbReference type="Proteomes" id="UP000199111">
    <property type="component" value="Unassembled WGS sequence"/>
</dbReference>